<name>A0A1V9Y286_9ACAR</name>
<gene>
    <name evidence="2" type="ORF">BIW11_05540</name>
</gene>
<feature type="region of interest" description="Disordered" evidence="1">
    <location>
        <begin position="312"/>
        <end position="341"/>
    </location>
</feature>
<dbReference type="InParanoid" id="A0A1V9Y286"/>
<accession>A0A1V9Y286</accession>
<comment type="caution">
    <text evidence="2">The sequence shown here is derived from an EMBL/GenBank/DDBJ whole genome shotgun (WGS) entry which is preliminary data.</text>
</comment>
<organism evidence="2 3">
    <name type="scientific">Tropilaelaps mercedesae</name>
    <dbReference type="NCBI Taxonomy" id="418985"/>
    <lineage>
        <taxon>Eukaryota</taxon>
        <taxon>Metazoa</taxon>
        <taxon>Ecdysozoa</taxon>
        <taxon>Arthropoda</taxon>
        <taxon>Chelicerata</taxon>
        <taxon>Arachnida</taxon>
        <taxon>Acari</taxon>
        <taxon>Parasitiformes</taxon>
        <taxon>Mesostigmata</taxon>
        <taxon>Gamasina</taxon>
        <taxon>Dermanyssoidea</taxon>
        <taxon>Laelapidae</taxon>
        <taxon>Tropilaelaps</taxon>
    </lineage>
</organism>
<feature type="region of interest" description="Disordered" evidence="1">
    <location>
        <begin position="249"/>
        <end position="279"/>
    </location>
</feature>
<sequence>VQLQNQPQQLDDGYVEEDEDDTWSLSSGSSVRKNHVVRRGPIHKNEGGDNHSTGRNVLNSQSPDSALNDKMRWLTTEDSVAPTEHGTSSQTTSSQMMASAQMPGQQQQQPINTAKNYIRTIPIPPTPQNLAPQTGGPPPGQQIYMNLPIQKSGAVPGQQRNGFVTRQLYYDSGRPVAPGAQMVPIAARDYRMIRRIPGEAYPGDHLRRQGPPLSPHQLQQMQATLQQQAQYATLPANMQYHPLASQLTVQLPGGGVGGHPSPQASPTPSPQPHNGQQSLQRYASQTELSGLGASAGAGRTLVGGTTIGKGPVAVAPPQAPQLPQMMPNPGGQTGVQATTGGLQGQSVQQQLYQNHITQGSL</sequence>
<feature type="region of interest" description="Disordered" evidence="1">
    <location>
        <begin position="1"/>
        <end position="65"/>
    </location>
</feature>
<feature type="compositionally biased region" description="Low complexity" evidence="1">
    <location>
        <begin position="86"/>
        <end position="110"/>
    </location>
</feature>
<feature type="region of interest" description="Disordered" evidence="1">
    <location>
        <begin position="77"/>
        <end position="110"/>
    </location>
</feature>
<dbReference type="EMBL" id="MNPL01000788">
    <property type="protein sequence ID" value="OQR79708.1"/>
    <property type="molecule type" value="Genomic_DNA"/>
</dbReference>
<evidence type="ECO:0000256" key="1">
    <source>
        <dbReference type="SAM" id="MobiDB-lite"/>
    </source>
</evidence>
<keyword evidence="3" id="KW-1185">Reference proteome</keyword>
<feature type="compositionally biased region" description="Polar residues" evidence="1">
    <location>
        <begin position="50"/>
        <end position="65"/>
    </location>
</feature>
<reference evidence="2 3" key="1">
    <citation type="journal article" date="2017" name="Gigascience">
        <title>Draft genome of the honey bee ectoparasitic mite, Tropilaelaps mercedesae, is shaped by the parasitic life history.</title>
        <authorList>
            <person name="Dong X."/>
            <person name="Armstrong S.D."/>
            <person name="Xia D."/>
            <person name="Makepeace B.L."/>
            <person name="Darby A.C."/>
            <person name="Kadowaki T."/>
        </authorList>
    </citation>
    <scope>NUCLEOTIDE SEQUENCE [LARGE SCALE GENOMIC DNA]</scope>
    <source>
        <strain evidence="2">Wuxi-XJTLU</strain>
    </source>
</reference>
<feature type="compositionally biased region" description="Acidic residues" evidence="1">
    <location>
        <begin position="13"/>
        <end position="22"/>
    </location>
</feature>
<dbReference type="AlphaFoldDB" id="A0A1V9Y286"/>
<dbReference type="Proteomes" id="UP000192247">
    <property type="component" value="Unassembled WGS sequence"/>
</dbReference>
<evidence type="ECO:0000313" key="3">
    <source>
        <dbReference type="Proteomes" id="UP000192247"/>
    </source>
</evidence>
<feature type="non-terminal residue" evidence="2">
    <location>
        <position position="1"/>
    </location>
</feature>
<evidence type="ECO:0000313" key="2">
    <source>
        <dbReference type="EMBL" id="OQR79708.1"/>
    </source>
</evidence>
<protein>
    <submittedName>
        <fullName evidence="2">Uncharacterized protein</fullName>
    </submittedName>
</protein>
<dbReference type="OrthoDB" id="8197931at2759"/>
<feature type="compositionally biased region" description="Basic residues" evidence="1">
    <location>
        <begin position="32"/>
        <end position="42"/>
    </location>
</feature>
<proteinExistence type="predicted"/>